<keyword evidence="4" id="KW-1185">Reference proteome</keyword>
<dbReference type="EMBL" id="JAMFTS010000003">
    <property type="protein sequence ID" value="KAJ4779277.1"/>
    <property type="molecule type" value="Genomic_DNA"/>
</dbReference>
<evidence type="ECO:0000313" key="4">
    <source>
        <dbReference type="Proteomes" id="UP001140206"/>
    </source>
</evidence>
<name>A0AAV8EKC8_9POAL</name>
<sequence>MGSSFSSFVTSYHHLSSRSFRSSNSFNNATTLLTSQQPVPLLPLVAPDRLDQVGTTPARRPASAATPIQISAPAGVNPPVAPTDDGTVQDLVDSRTTTSESATPPMEVPSVNSLTGIDPPQDESRRIAELAQPVSVAALAVTLLVNAPQSVKQNLSFLYNAYLVALCLSLFTSIGLSMYLLIERTPNQAFPWFQKRVMIISTGSILISVMLRLLLVLSTATMGYDGLSFVAIAAGIILYLWYSWRNTNTSSRIEARSETSP</sequence>
<feature type="transmembrane region" description="Helical" evidence="2">
    <location>
        <begin position="159"/>
        <end position="182"/>
    </location>
</feature>
<keyword evidence="2" id="KW-0472">Membrane</keyword>
<reference evidence="3" key="1">
    <citation type="submission" date="2022-08" db="EMBL/GenBank/DDBJ databases">
        <authorList>
            <person name="Marques A."/>
        </authorList>
    </citation>
    <scope>NUCLEOTIDE SEQUENCE</scope>
    <source>
        <strain evidence="3">RhyPub2mFocal</strain>
        <tissue evidence="3">Leaves</tissue>
    </source>
</reference>
<organism evidence="3 4">
    <name type="scientific">Rhynchospora pubera</name>
    <dbReference type="NCBI Taxonomy" id="906938"/>
    <lineage>
        <taxon>Eukaryota</taxon>
        <taxon>Viridiplantae</taxon>
        <taxon>Streptophyta</taxon>
        <taxon>Embryophyta</taxon>
        <taxon>Tracheophyta</taxon>
        <taxon>Spermatophyta</taxon>
        <taxon>Magnoliopsida</taxon>
        <taxon>Liliopsida</taxon>
        <taxon>Poales</taxon>
        <taxon>Cyperaceae</taxon>
        <taxon>Cyperoideae</taxon>
        <taxon>Rhynchosporeae</taxon>
        <taxon>Rhynchospora</taxon>
    </lineage>
</organism>
<evidence type="ECO:0000313" key="3">
    <source>
        <dbReference type="EMBL" id="KAJ4779277.1"/>
    </source>
</evidence>
<dbReference type="AlphaFoldDB" id="A0AAV8EKC8"/>
<feature type="transmembrane region" description="Helical" evidence="2">
    <location>
        <begin position="197"/>
        <end position="217"/>
    </location>
</feature>
<accession>A0AAV8EKC8</accession>
<feature type="compositionally biased region" description="Low complexity" evidence="1">
    <location>
        <begin position="55"/>
        <end position="67"/>
    </location>
</feature>
<proteinExistence type="predicted"/>
<protein>
    <submittedName>
        <fullName evidence="3">Ligand-gated ion channel 4</fullName>
    </submittedName>
</protein>
<dbReference type="Proteomes" id="UP001140206">
    <property type="component" value="Chromosome 3"/>
</dbReference>
<feature type="region of interest" description="Disordered" evidence="1">
    <location>
        <begin position="52"/>
        <end position="119"/>
    </location>
</feature>
<comment type="caution">
    <text evidence="3">The sequence shown here is derived from an EMBL/GenBank/DDBJ whole genome shotgun (WGS) entry which is preliminary data.</text>
</comment>
<evidence type="ECO:0000256" key="1">
    <source>
        <dbReference type="SAM" id="MobiDB-lite"/>
    </source>
</evidence>
<feature type="transmembrane region" description="Helical" evidence="2">
    <location>
        <begin position="223"/>
        <end position="242"/>
    </location>
</feature>
<keyword evidence="2" id="KW-0812">Transmembrane</keyword>
<keyword evidence="2" id="KW-1133">Transmembrane helix</keyword>
<evidence type="ECO:0000256" key="2">
    <source>
        <dbReference type="SAM" id="Phobius"/>
    </source>
</evidence>
<gene>
    <name evidence="3" type="ORF">LUZ62_063534</name>
</gene>